<dbReference type="PANTHER" id="PTHR28067">
    <property type="entry name" value="DNA REPLICATION REGULATOR SLD3"/>
    <property type="match status" value="1"/>
</dbReference>
<dbReference type="Gene3D" id="1.20.58.2130">
    <property type="match status" value="1"/>
</dbReference>
<feature type="domain" description="DNA replication regulator Sld3 C-terminal" evidence="2">
    <location>
        <begin position="98"/>
        <end position="426"/>
    </location>
</feature>
<organism evidence="3 4">
    <name type="scientific">Daedalea quercina L-15889</name>
    <dbReference type="NCBI Taxonomy" id="1314783"/>
    <lineage>
        <taxon>Eukaryota</taxon>
        <taxon>Fungi</taxon>
        <taxon>Dikarya</taxon>
        <taxon>Basidiomycota</taxon>
        <taxon>Agaricomycotina</taxon>
        <taxon>Agaricomycetes</taxon>
        <taxon>Polyporales</taxon>
        <taxon>Fomitopsis</taxon>
    </lineage>
</organism>
<feature type="compositionally biased region" description="Low complexity" evidence="1">
    <location>
        <begin position="339"/>
        <end position="352"/>
    </location>
</feature>
<dbReference type="GO" id="GO:0006270">
    <property type="term" value="P:DNA replication initiation"/>
    <property type="evidence" value="ECO:0007669"/>
    <property type="project" value="InterPro"/>
</dbReference>
<dbReference type="Pfam" id="PF08639">
    <property type="entry name" value="Sld3_STD"/>
    <property type="match status" value="1"/>
</dbReference>
<protein>
    <recommendedName>
        <fullName evidence="2">DNA replication regulator Sld3 C-terminal domain-containing protein</fullName>
    </recommendedName>
</protein>
<dbReference type="AlphaFoldDB" id="A0A165REH4"/>
<dbReference type="OrthoDB" id="3003917at2759"/>
<evidence type="ECO:0000256" key="1">
    <source>
        <dbReference type="SAM" id="MobiDB-lite"/>
    </source>
</evidence>
<dbReference type="EMBL" id="KV429050">
    <property type="protein sequence ID" value="KZT70647.1"/>
    <property type="molecule type" value="Genomic_DNA"/>
</dbReference>
<dbReference type="PANTHER" id="PTHR28067:SF1">
    <property type="entry name" value="DNA REPLICATION REGULATOR SLD3"/>
    <property type="match status" value="1"/>
</dbReference>
<dbReference type="Proteomes" id="UP000076727">
    <property type="component" value="Unassembled WGS sequence"/>
</dbReference>
<evidence type="ECO:0000313" key="4">
    <source>
        <dbReference type="Proteomes" id="UP000076727"/>
    </source>
</evidence>
<keyword evidence="4" id="KW-1185">Reference proteome</keyword>
<dbReference type="GO" id="GO:0031261">
    <property type="term" value="C:DNA replication preinitiation complex"/>
    <property type="evidence" value="ECO:0007669"/>
    <property type="project" value="TreeGrafter"/>
</dbReference>
<proteinExistence type="predicted"/>
<evidence type="ECO:0000313" key="3">
    <source>
        <dbReference type="EMBL" id="KZT70647.1"/>
    </source>
</evidence>
<name>A0A165REH4_9APHY</name>
<accession>A0A165REH4</accession>
<sequence length="561" mass="62146">MVTLLPPAHSLSTECPVKWTVAQERGLNKELECCDCSGAADGVAAYVKQTYLRFLWLPESIMPLRAVVPALLRLQPGLQTSSRYSSSAFLPLRDLLLPFLLTPRTAFQKYHDRMNRMIDNDNDNVASDDEGQMMWLAYRNAKGDEELEAQTQDANGTVSMYDAEEAWKERWLTRMEQREVQIQTILHFLLLSLPGPPASPATNLELELPVYLSSSKKRKRKQKEATPPPSAPELEECVELFMDKLSMWQLMSALDAQDAERQWERSAGAKGKGKGEDERDWMQIFCEDVIELRFKAQLPDLCKLLRSKVFQDSSFTDDPGSPLSTPPASPRPAPKRLKSTASSAQTQHSSTSRIQSRTQDIPPDPHELQRARSRSLSLSLEQERARSLSISAGTRKRTIVREVSMTTAFKGKAQAKAREKQKVAAKAAARKAPPADPNLAKARRTTKGITLVAATPVKPKERRGTSQAVFEVVPGGQAGGQPLPRCELECVAEGDEDDGDLTLSSSPDVLLHGSMPPSQSAKMVLVGALDEDGDEGVRGWMGENAHLALMDTPTKPKHTRR</sequence>
<feature type="region of interest" description="Disordered" evidence="1">
    <location>
        <begin position="313"/>
        <end position="385"/>
    </location>
</feature>
<evidence type="ECO:0000259" key="2">
    <source>
        <dbReference type="Pfam" id="PF08639"/>
    </source>
</evidence>
<reference evidence="3 4" key="1">
    <citation type="journal article" date="2016" name="Mol. Biol. Evol.">
        <title>Comparative Genomics of Early-Diverging Mushroom-Forming Fungi Provides Insights into the Origins of Lignocellulose Decay Capabilities.</title>
        <authorList>
            <person name="Nagy L.G."/>
            <person name="Riley R."/>
            <person name="Tritt A."/>
            <person name="Adam C."/>
            <person name="Daum C."/>
            <person name="Floudas D."/>
            <person name="Sun H."/>
            <person name="Yadav J.S."/>
            <person name="Pangilinan J."/>
            <person name="Larsson K.H."/>
            <person name="Matsuura K."/>
            <person name="Barry K."/>
            <person name="Labutti K."/>
            <person name="Kuo R."/>
            <person name="Ohm R.A."/>
            <person name="Bhattacharya S.S."/>
            <person name="Shirouzu T."/>
            <person name="Yoshinaga Y."/>
            <person name="Martin F.M."/>
            <person name="Grigoriev I.V."/>
            <person name="Hibbett D.S."/>
        </authorList>
    </citation>
    <scope>NUCLEOTIDE SEQUENCE [LARGE SCALE GENOMIC DNA]</scope>
    <source>
        <strain evidence="3 4">L-15889</strain>
    </source>
</reference>
<dbReference type="InterPro" id="IPR013948">
    <property type="entry name" value="DNA_replication_reg_Sld3_C"/>
</dbReference>
<gene>
    <name evidence="3" type="ORF">DAEQUDRAFT_756255</name>
</gene>
<dbReference type="InterPro" id="IPR042511">
    <property type="entry name" value="Sld3"/>
</dbReference>
<dbReference type="STRING" id="1314783.A0A165REH4"/>